<evidence type="ECO:0000313" key="1">
    <source>
        <dbReference type="EnsemblMetazoa" id="AMIN005184-PA"/>
    </source>
</evidence>
<dbReference type="VEuPathDB" id="VectorBase:AMIN005184"/>
<protein>
    <submittedName>
        <fullName evidence="1">Uncharacterized protein</fullName>
    </submittedName>
</protein>
<dbReference type="Proteomes" id="UP000075920">
    <property type="component" value="Unassembled WGS sequence"/>
</dbReference>
<dbReference type="AlphaFoldDB" id="A0A182W4C1"/>
<reference evidence="2" key="1">
    <citation type="submission" date="2013-03" db="EMBL/GenBank/DDBJ databases">
        <title>The Genome Sequence of Anopheles minimus MINIMUS1.</title>
        <authorList>
            <consortium name="The Broad Institute Genomics Platform"/>
            <person name="Neafsey D.E."/>
            <person name="Walton C."/>
            <person name="Walker B."/>
            <person name="Young S.K."/>
            <person name="Zeng Q."/>
            <person name="Gargeya S."/>
            <person name="Fitzgerald M."/>
            <person name="Haas B."/>
            <person name="Abouelleil A."/>
            <person name="Allen A.W."/>
            <person name="Alvarado L."/>
            <person name="Arachchi H.M."/>
            <person name="Berlin A.M."/>
            <person name="Chapman S.B."/>
            <person name="Gainer-Dewar J."/>
            <person name="Goldberg J."/>
            <person name="Griggs A."/>
            <person name="Gujja S."/>
            <person name="Hansen M."/>
            <person name="Howarth C."/>
            <person name="Imamovic A."/>
            <person name="Ireland A."/>
            <person name="Larimer J."/>
            <person name="McCowan C."/>
            <person name="Murphy C."/>
            <person name="Pearson M."/>
            <person name="Poon T.W."/>
            <person name="Priest M."/>
            <person name="Roberts A."/>
            <person name="Saif S."/>
            <person name="Shea T."/>
            <person name="Sisk P."/>
            <person name="Sykes S."/>
            <person name="Wortman J."/>
            <person name="Nusbaum C."/>
            <person name="Birren B."/>
        </authorList>
    </citation>
    <scope>NUCLEOTIDE SEQUENCE [LARGE SCALE GENOMIC DNA]</scope>
    <source>
        <strain evidence="2">MINIMUS1</strain>
    </source>
</reference>
<dbReference type="EnsemblMetazoa" id="AMIN005184-RA">
    <property type="protein sequence ID" value="AMIN005184-PA"/>
    <property type="gene ID" value="AMIN005184"/>
</dbReference>
<sequence>MERTDRDLTSVEIGQLVREQLYPLVQTTQPLAEAMHQMWHVPLTTVGRVGIVKHVGECFRSGGIDSGQYDQIVSGKVIPGRIE</sequence>
<organism evidence="1 2">
    <name type="scientific">Anopheles minimus</name>
    <dbReference type="NCBI Taxonomy" id="112268"/>
    <lineage>
        <taxon>Eukaryota</taxon>
        <taxon>Metazoa</taxon>
        <taxon>Ecdysozoa</taxon>
        <taxon>Arthropoda</taxon>
        <taxon>Hexapoda</taxon>
        <taxon>Insecta</taxon>
        <taxon>Pterygota</taxon>
        <taxon>Neoptera</taxon>
        <taxon>Endopterygota</taxon>
        <taxon>Diptera</taxon>
        <taxon>Nematocera</taxon>
        <taxon>Culicoidea</taxon>
        <taxon>Culicidae</taxon>
        <taxon>Anophelinae</taxon>
        <taxon>Anopheles</taxon>
    </lineage>
</organism>
<evidence type="ECO:0000313" key="2">
    <source>
        <dbReference type="Proteomes" id="UP000075920"/>
    </source>
</evidence>
<name>A0A182W4C1_9DIPT</name>
<reference evidence="1" key="2">
    <citation type="submission" date="2020-05" db="UniProtKB">
        <authorList>
            <consortium name="EnsemblMetazoa"/>
        </authorList>
    </citation>
    <scope>IDENTIFICATION</scope>
    <source>
        <strain evidence="1">MINIMUS1</strain>
    </source>
</reference>
<proteinExistence type="predicted"/>
<keyword evidence="2" id="KW-1185">Reference proteome</keyword>
<accession>A0A182W4C1</accession>